<dbReference type="STRING" id="454171.CP488_02792"/>
<dbReference type="RefSeq" id="WP_016482662.1">
    <property type="nucleotide sequence ID" value="NC_021487.1"/>
</dbReference>
<gene>
    <name evidence="3" type="ORF">CCALI_01303</name>
</gene>
<proteinExistence type="predicted"/>
<organism evidence="3 4">
    <name type="scientific">Chthonomonas calidirosea (strain DSM 23976 / ICMP 18418 / T49)</name>
    <dbReference type="NCBI Taxonomy" id="1303518"/>
    <lineage>
        <taxon>Bacteria</taxon>
        <taxon>Bacillati</taxon>
        <taxon>Armatimonadota</taxon>
        <taxon>Chthonomonadia</taxon>
        <taxon>Chthonomonadales</taxon>
        <taxon>Chthonomonadaceae</taxon>
        <taxon>Chthonomonas</taxon>
    </lineage>
</organism>
<name>S0EXU2_CHTCT</name>
<feature type="compositionally biased region" description="Gly residues" evidence="1">
    <location>
        <begin position="282"/>
        <end position="293"/>
    </location>
</feature>
<feature type="region of interest" description="Disordered" evidence="1">
    <location>
        <begin position="268"/>
        <end position="293"/>
    </location>
</feature>
<keyword evidence="4" id="KW-1185">Reference proteome</keyword>
<dbReference type="HOGENOM" id="CLU_948967_0_0_0"/>
<dbReference type="PATRIC" id="fig|1303518.3.peg.1329"/>
<evidence type="ECO:0000256" key="2">
    <source>
        <dbReference type="SAM" id="Phobius"/>
    </source>
</evidence>
<dbReference type="Proteomes" id="UP000014227">
    <property type="component" value="Chromosome I"/>
</dbReference>
<sequence length="293" mass="31617">MLSKLTKWHILGIGVGVALVLGIVLYFALINPMRNRINDTNSQIASVEQNGGTQEQVEQEKRLLETTQKQALQAQESWQINQARYMPALPFHKNDNSSDLIAIYALRGFDKIPQEWGRWLQHWYDAQMNDGITLLTVFQIPAFPTDPNAIANYSKGITLPEQGKSWTVTVMCKSFQAAMNHLKRINTDLLGHGMPVVDNVSLKGQSPALMLTYSLTLYIIPNNPPPPPDARLQVTSGQNAAGGMGMMGGMPYGMGMSMYSGAAMGGMGGPKAGRPMPPTPSGGAGGTSAGAAE</sequence>
<protein>
    <submittedName>
        <fullName evidence="3">Uncharacterized protein</fullName>
    </submittedName>
</protein>
<dbReference type="KEGG" id="ccz:CCALI_01303"/>
<evidence type="ECO:0000313" key="4">
    <source>
        <dbReference type="Proteomes" id="UP000014227"/>
    </source>
</evidence>
<reference evidence="4" key="1">
    <citation type="submission" date="2013-03" db="EMBL/GenBank/DDBJ databases">
        <title>Genome sequence of Chthonomonas calidirosea, the first sequenced genome from the Armatimonadetes phylum (formally candidate division OP10).</title>
        <authorList>
            <person name="Lee K.C.Y."/>
            <person name="Morgan X.C."/>
            <person name="Dunfield P.F."/>
            <person name="Tamas I."/>
            <person name="Houghton K.M."/>
            <person name="Vyssotski M."/>
            <person name="Ryan J.L.J."/>
            <person name="Lagutin K."/>
            <person name="McDonald I.R."/>
            <person name="Stott M.B."/>
        </authorList>
    </citation>
    <scope>NUCLEOTIDE SEQUENCE [LARGE SCALE GENOMIC DNA]</scope>
    <source>
        <strain evidence="4">DSM 23976 / ICMP 18418 / T49</strain>
    </source>
</reference>
<keyword evidence="2" id="KW-0812">Transmembrane</keyword>
<dbReference type="AlphaFoldDB" id="S0EXU2"/>
<evidence type="ECO:0000313" key="3">
    <source>
        <dbReference type="EMBL" id="CCW35121.1"/>
    </source>
</evidence>
<feature type="transmembrane region" description="Helical" evidence="2">
    <location>
        <begin position="6"/>
        <end position="29"/>
    </location>
</feature>
<evidence type="ECO:0000256" key="1">
    <source>
        <dbReference type="SAM" id="MobiDB-lite"/>
    </source>
</evidence>
<keyword evidence="2" id="KW-1133">Transmembrane helix</keyword>
<keyword evidence="2" id="KW-0472">Membrane</keyword>
<accession>S0EXU2</accession>
<dbReference type="InParanoid" id="S0EXU2"/>
<dbReference type="EMBL" id="HF951689">
    <property type="protein sequence ID" value="CCW35121.1"/>
    <property type="molecule type" value="Genomic_DNA"/>
</dbReference>